<evidence type="ECO:0000313" key="2">
    <source>
        <dbReference type="Proteomes" id="UP000009309"/>
    </source>
</evidence>
<keyword evidence="2" id="KW-1185">Reference proteome</keyword>
<dbReference type="Proteomes" id="UP000009309">
    <property type="component" value="Unassembled WGS sequence"/>
</dbReference>
<organism evidence="1 2">
    <name type="scientific">Fibrisoma limi BUZ 3</name>
    <dbReference type="NCBI Taxonomy" id="1185876"/>
    <lineage>
        <taxon>Bacteria</taxon>
        <taxon>Pseudomonadati</taxon>
        <taxon>Bacteroidota</taxon>
        <taxon>Cytophagia</taxon>
        <taxon>Cytophagales</taxon>
        <taxon>Spirosomataceae</taxon>
        <taxon>Fibrisoma</taxon>
    </lineage>
</organism>
<proteinExistence type="predicted"/>
<gene>
    <name evidence="1" type="ORF">BN8_01707</name>
</gene>
<dbReference type="STRING" id="1185876.BN8_01707"/>
<dbReference type="eggNOG" id="ENOG502ZVQX">
    <property type="taxonomic scope" value="Bacteria"/>
</dbReference>
<dbReference type="EMBL" id="CAIT01000005">
    <property type="protein sequence ID" value="CCH52689.1"/>
    <property type="molecule type" value="Genomic_DNA"/>
</dbReference>
<evidence type="ECO:0008006" key="3">
    <source>
        <dbReference type="Google" id="ProtNLM"/>
    </source>
</evidence>
<dbReference type="PROSITE" id="PS51257">
    <property type="entry name" value="PROKAR_LIPOPROTEIN"/>
    <property type="match status" value="1"/>
</dbReference>
<dbReference type="AlphaFoldDB" id="I2GFL4"/>
<reference evidence="1 2" key="1">
    <citation type="journal article" date="2012" name="J. Bacteriol.">
        <title>Genome Sequence of the Filamentous Bacterium Fibrisoma limi BUZ 3T.</title>
        <authorList>
            <person name="Filippini M."/>
            <person name="Qi W."/>
            <person name="Jaenicke S."/>
            <person name="Goesmann A."/>
            <person name="Smits T.H."/>
            <person name="Bagheri H.C."/>
        </authorList>
    </citation>
    <scope>NUCLEOTIDE SEQUENCE [LARGE SCALE GENOMIC DNA]</scope>
    <source>
        <strain evidence="2">BUZ 3T</strain>
    </source>
</reference>
<accession>I2GFL4</accession>
<name>I2GFL4_9BACT</name>
<sequence>MLKRYFWVVLSHLIMLIVSISCQRNNEEPAPNDTDYFPLQVGAYWVYQVTHNQYSENTAIANRMYQLQEKITGSFNQNGQVVFLLEESIRQNEKASWKLTGIRTVYSNLTEVVAQENNVPTVRLVFPISVATSWNNNLYNSKPDTLLQYRDMGRSFSAGKRLFDNTISVVGPNDSTLIDQSKYLRVYARHVGLIYREDAMLTFCQSQPECIGKGVIESGNALKWELISSSYLP</sequence>
<comment type="caution">
    <text evidence="1">The sequence shown here is derived from an EMBL/GenBank/DDBJ whole genome shotgun (WGS) entry which is preliminary data.</text>
</comment>
<protein>
    <recommendedName>
        <fullName evidence="3">Lipoprotein</fullName>
    </recommendedName>
</protein>
<evidence type="ECO:0000313" key="1">
    <source>
        <dbReference type="EMBL" id="CCH52689.1"/>
    </source>
</evidence>
<dbReference type="OrthoDB" id="1467525at2"/>